<evidence type="ECO:0000313" key="3">
    <source>
        <dbReference type="Proteomes" id="UP000269041"/>
    </source>
</evidence>
<dbReference type="Pfam" id="PF00497">
    <property type="entry name" value="SBP_bac_3"/>
    <property type="match status" value="1"/>
</dbReference>
<comment type="caution">
    <text evidence="2">The sequence shown here is derived from an EMBL/GenBank/DDBJ whole genome shotgun (WGS) entry which is preliminary data.</text>
</comment>
<dbReference type="Proteomes" id="UP000269041">
    <property type="component" value="Unassembled WGS sequence"/>
</dbReference>
<reference evidence="2 3" key="1">
    <citation type="submission" date="2018-12" db="EMBL/GenBank/DDBJ databases">
        <title>Genomic taxonomy of the Vibrionaceae family.</title>
        <authorList>
            <person name="Gomez-Gil B."/>
            <person name="Enciso-Ibarra K."/>
        </authorList>
    </citation>
    <scope>NUCLEOTIDE SEQUENCE [LARGE SCALE GENOMIC DNA]</scope>
    <source>
        <strain evidence="2 3">CAIM 594</strain>
    </source>
</reference>
<dbReference type="EMBL" id="RSFA01000017">
    <property type="protein sequence ID" value="RSD32055.1"/>
    <property type="molecule type" value="Genomic_DNA"/>
</dbReference>
<evidence type="ECO:0000259" key="1">
    <source>
        <dbReference type="Pfam" id="PF00497"/>
    </source>
</evidence>
<keyword evidence="3" id="KW-1185">Reference proteome</keyword>
<dbReference type="InterPro" id="IPR001638">
    <property type="entry name" value="Solute-binding_3/MltF_N"/>
</dbReference>
<sequence>MMRIFLITLMAVGYSKFTLAFKSPERVLLATQEWFPFQYQENGEIKGSNIEKMKCVMGVMDQPYQLTMTKWDRAQLEVEAGSQDGFFLASHNSKRDRYAEYSTPLDEQDWSWFFLSNSGVAEMEDTFFKSQIEVAAMFGSNKWLWLHKKGYRVIKKPRTANALIKLMLNEEVGAILGNEKVINEAINDMGLSHREISIRRLKSKPLGVYFSRAFTKKYPHFLNKFNDAVAQCR</sequence>
<evidence type="ECO:0000313" key="2">
    <source>
        <dbReference type="EMBL" id="RSD32055.1"/>
    </source>
</evidence>
<protein>
    <submittedName>
        <fullName evidence="2">Transporter substrate-binding domain-containing protein</fullName>
    </submittedName>
</protein>
<dbReference type="SUPFAM" id="SSF53850">
    <property type="entry name" value="Periplasmic binding protein-like II"/>
    <property type="match status" value="1"/>
</dbReference>
<feature type="domain" description="Solute-binding protein family 3/N-terminal" evidence="1">
    <location>
        <begin position="31"/>
        <end position="231"/>
    </location>
</feature>
<dbReference type="OrthoDB" id="5453932at2"/>
<accession>A0A427U5U7</accession>
<dbReference type="AlphaFoldDB" id="A0A427U5U7"/>
<organism evidence="2 3">
    <name type="scientific">Vibrio pectenicida</name>
    <dbReference type="NCBI Taxonomy" id="62763"/>
    <lineage>
        <taxon>Bacteria</taxon>
        <taxon>Pseudomonadati</taxon>
        <taxon>Pseudomonadota</taxon>
        <taxon>Gammaproteobacteria</taxon>
        <taxon>Vibrionales</taxon>
        <taxon>Vibrionaceae</taxon>
        <taxon>Vibrio</taxon>
    </lineage>
</organism>
<name>A0A427U5U7_9VIBR</name>
<gene>
    <name evidence="2" type="ORF">EJA03_05780</name>
</gene>
<proteinExistence type="predicted"/>
<dbReference type="Gene3D" id="3.40.190.10">
    <property type="entry name" value="Periplasmic binding protein-like II"/>
    <property type="match status" value="2"/>
</dbReference>